<dbReference type="Pfam" id="PF03795">
    <property type="entry name" value="YCII"/>
    <property type="match status" value="1"/>
</dbReference>
<accession>A0A1H8SWI0</accession>
<evidence type="ECO:0000256" key="1">
    <source>
        <dbReference type="ARBA" id="ARBA00007689"/>
    </source>
</evidence>
<dbReference type="RefSeq" id="WP_091642553.1">
    <property type="nucleotide sequence ID" value="NZ_FOEG01000003.1"/>
</dbReference>
<keyword evidence="4" id="KW-1185">Reference proteome</keyword>
<dbReference type="SUPFAM" id="SSF54909">
    <property type="entry name" value="Dimeric alpha+beta barrel"/>
    <property type="match status" value="1"/>
</dbReference>
<feature type="domain" description="YCII-related" evidence="2">
    <location>
        <begin position="1"/>
        <end position="114"/>
    </location>
</feature>
<dbReference type="Gene3D" id="3.30.70.1060">
    <property type="entry name" value="Dimeric alpha+beta barrel"/>
    <property type="match status" value="1"/>
</dbReference>
<reference evidence="3 4" key="1">
    <citation type="submission" date="2016-10" db="EMBL/GenBank/DDBJ databases">
        <authorList>
            <person name="de Groot N.N."/>
        </authorList>
    </citation>
    <scope>NUCLEOTIDE SEQUENCE [LARGE SCALE GENOMIC DNA]</scope>
    <source>
        <strain evidence="3 4">CGMCC 1.6291</strain>
    </source>
</reference>
<protein>
    <submittedName>
        <fullName evidence="3">Uncharacterized conserved protein</fullName>
    </submittedName>
</protein>
<dbReference type="InterPro" id="IPR011008">
    <property type="entry name" value="Dimeric_a/b-barrel"/>
</dbReference>
<proteinExistence type="inferred from homology"/>
<dbReference type="EMBL" id="FOEG01000003">
    <property type="protein sequence ID" value="SEO82826.1"/>
    <property type="molecule type" value="Genomic_DNA"/>
</dbReference>
<organism evidence="3 4">
    <name type="scientific">Aquisalimonas asiatica</name>
    <dbReference type="NCBI Taxonomy" id="406100"/>
    <lineage>
        <taxon>Bacteria</taxon>
        <taxon>Pseudomonadati</taxon>
        <taxon>Pseudomonadota</taxon>
        <taxon>Gammaproteobacteria</taxon>
        <taxon>Chromatiales</taxon>
        <taxon>Ectothiorhodospiraceae</taxon>
        <taxon>Aquisalimonas</taxon>
    </lineage>
</organism>
<name>A0A1H8SWI0_9GAMM</name>
<dbReference type="AlphaFoldDB" id="A0A1H8SWI0"/>
<comment type="similarity">
    <text evidence="1">Belongs to the YciI family.</text>
</comment>
<gene>
    <name evidence="3" type="ORF">SAMN04488052_103237</name>
</gene>
<sequence length="120" mass="13442">MKYVALVYYQEGIINAMSEKEWHDLNQECIAGVERFSAQEKYLGGQPLQPTETATTVRVRDGEVIVSDGPFAETKEQLAGFYLLEAADLNEALQLASRIPPARFGSIEVRPTRELPPKDE</sequence>
<dbReference type="OrthoDB" id="9807535at2"/>
<evidence type="ECO:0000313" key="4">
    <source>
        <dbReference type="Proteomes" id="UP000199657"/>
    </source>
</evidence>
<dbReference type="STRING" id="406100.SAMN04488052_103237"/>
<evidence type="ECO:0000313" key="3">
    <source>
        <dbReference type="EMBL" id="SEO82826.1"/>
    </source>
</evidence>
<dbReference type="Proteomes" id="UP000199657">
    <property type="component" value="Unassembled WGS sequence"/>
</dbReference>
<dbReference type="InterPro" id="IPR005545">
    <property type="entry name" value="YCII"/>
</dbReference>
<dbReference type="PANTHER" id="PTHR35174">
    <property type="entry name" value="BLL7171 PROTEIN-RELATED"/>
    <property type="match status" value="1"/>
</dbReference>
<dbReference type="PANTHER" id="PTHR35174:SF3">
    <property type="entry name" value="BLL7171 PROTEIN"/>
    <property type="match status" value="1"/>
</dbReference>
<evidence type="ECO:0000259" key="2">
    <source>
        <dbReference type="Pfam" id="PF03795"/>
    </source>
</evidence>